<dbReference type="Proteomes" id="UP001252243">
    <property type="component" value="Unassembled WGS sequence"/>
</dbReference>
<dbReference type="InterPro" id="IPR023346">
    <property type="entry name" value="Lysozyme-like_dom_sf"/>
</dbReference>
<dbReference type="Pfam" id="PF06737">
    <property type="entry name" value="Transglycosylas"/>
    <property type="match status" value="1"/>
</dbReference>
<dbReference type="RefSeq" id="WP_310058756.1">
    <property type="nucleotide sequence ID" value="NZ_JAVDVQ010000012.1"/>
</dbReference>
<dbReference type="EMBL" id="JAVDVQ010000012">
    <property type="protein sequence ID" value="MDR7083656.1"/>
    <property type="molecule type" value="Genomic_DNA"/>
</dbReference>
<dbReference type="Pfam" id="PF01476">
    <property type="entry name" value="LysM"/>
    <property type="match status" value="1"/>
</dbReference>
<dbReference type="InterPro" id="IPR052196">
    <property type="entry name" value="Bact_Kbp"/>
</dbReference>
<keyword evidence="3" id="KW-0732">Signal</keyword>
<feature type="signal peptide" evidence="3">
    <location>
        <begin position="1"/>
        <end position="33"/>
    </location>
</feature>
<keyword evidence="6" id="KW-1185">Reference proteome</keyword>
<evidence type="ECO:0000313" key="6">
    <source>
        <dbReference type="Proteomes" id="UP001252243"/>
    </source>
</evidence>
<accession>A0ABU1UEN5</accession>
<organism evidence="5 6">
    <name type="scientific">Arthrobacter ginsengisoli</name>
    <dbReference type="NCBI Taxonomy" id="1356565"/>
    <lineage>
        <taxon>Bacteria</taxon>
        <taxon>Bacillati</taxon>
        <taxon>Actinomycetota</taxon>
        <taxon>Actinomycetes</taxon>
        <taxon>Micrococcales</taxon>
        <taxon>Micrococcaceae</taxon>
        <taxon>Arthrobacter</taxon>
    </lineage>
</organism>
<sequence>MKKSTYSTVARRGVTLAAVSIAGVALSASAANAAVPSATASSVWDSLAQCESSGNWGVNTGNGYAGGLQFSPSTWAAYGGTGSAASASREQQIAVAERVQAGQGWGAWPSCAAKLGLTGGAVAPQSASLAPASVPAPAAAKVAAPKVAPKASAPKVAAKAAPKAVAPKATAKATAPARHVAAVPLSGQSYTIQSGDTLDKIAEKLNIAGGWQLLADANAATISDPDLVFPGQVLQLPA</sequence>
<evidence type="ECO:0000313" key="5">
    <source>
        <dbReference type="EMBL" id="MDR7083656.1"/>
    </source>
</evidence>
<dbReference type="SUPFAM" id="SSF53955">
    <property type="entry name" value="Lysozyme-like"/>
    <property type="match status" value="1"/>
</dbReference>
<dbReference type="PROSITE" id="PS51782">
    <property type="entry name" value="LYSM"/>
    <property type="match status" value="1"/>
</dbReference>
<proteinExistence type="inferred from homology"/>
<name>A0ABU1UEN5_9MICC</name>
<dbReference type="InterPro" id="IPR036779">
    <property type="entry name" value="LysM_dom_sf"/>
</dbReference>
<dbReference type="PANTHER" id="PTHR34700">
    <property type="entry name" value="POTASSIUM BINDING PROTEIN KBP"/>
    <property type="match status" value="1"/>
</dbReference>
<reference evidence="5 6" key="1">
    <citation type="submission" date="2023-07" db="EMBL/GenBank/DDBJ databases">
        <title>Sorghum-associated microbial communities from plants grown in Nebraska, USA.</title>
        <authorList>
            <person name="Schachtman D."/>
        </authorList>
    </citation>
    <scope>NUCLEOTIDE SEQUENCE [LARGE SCALE GENOMIC DNA]</scope>
    <source>
        <strain evidence="5 6">BE167</strain>
    </source>
</reference>
<evidence type="ECO:0000256" key="1">
    <source>
        <dbReference type="ARBA" id="ARBA00010830"/>
    </source>
</evidence>
<dbReference type="InterPro" id="IPR010618">
    <property type="entry name" value="RPF"/>
</dbReference>
<feature type="chain" id="PRO_5045291558" evidence="3">
    <location>
        <begin position="34"/>
        <end position="238"/>
    </location>
</feature>
<keyword evidence="2" id="KW-0378">Hydrolase</keyword>
<protein>
    <submittedName>
        <fullName evidence="5">LysM repeat protein</fullName>
    </submittedName>
</protein>
<comment type="caution">
    <text evidence="5">The sequence shown here is derived from an EMBL/GenBank/DDBJ whole genome shotgun (WGS) entry which is preliminary data.</text>
</comment>
<comment type="similarity">
    <text evidence="1">Belongs to the transglycosylase family. Rpf subfamily.</text>
</comment>
<evidence type="ECO:0000256" key="3">
    <source>
        <dbReference type="SAM" id="SignalP"/>
    </source>
</evidence>
<dbReference type="CDD" id="cd00118">
    <property type="entry name" value="LysM"/>
    <property type="match status" value="1"/>
</dbReference>
<dbReference type="SUPFAM" id="SSF54106">
    <property type="entry name" value="LysM domain"/>
    <property type="match status" value="1"/>
</dbReference>
<evidence type="ECO:0000256" key="2">
    <source>
        <dbReference type="ARBA" id="ARBA00022801"/>
    </source>
</evidence>
<gene>
    <name evidence="5" type="ORF">J2X01_002951</name>
</gene>
<dbReference type="Gene3D" id="1.10.530.10">
    <property type="match status" value="1"/>
</dbReference>
<dbReference type="SMART" id="SM00257">
    <property type="entry name" value="LysM"/>
    <property type="match status" value="1"/>
</dbReference>
<dbReference type="InterPro" id="IPR018392">
    <property type="entry name" value="LysM"/>
</dbReference>
<dbReference type="Gene3D" id="3.10.350.10">
    <property type="entry name" value="LysM domain"/>
    <property type="match status" value="1"/>
</dbReference>
<dbReference type="CDD" id="cd13925">
    <property type="entry name" value="RPF"/>
    <property type="match status" value="1"/>
</dbReference>
<dbReference type="PANTHER" id="PTHR34700:SF4">
    <property type="entry name" value="PHAGE-LIKE ELEMENT PBSX PROTEIN XKDP"/>
    <property type="match status" value="1"/>
</dbReference>
<feature type="domain" description="LysM" evidence="4">
    <location>
        <begin position="188"/>
        <end position="236"/>
    </location>
</feature>
<evidence type="ECO:0000259" key="4">
    <source>
        <dbReference type="PROSITE" id="PS51782"/>
    </source>
</evidence>